<dbReference type="EnsemblFungi" id="FOXG_15944T0">
    <property type="protein sequence ID" value="FOXG_15944P0"/>
    <property type="gene ID" value="FOXG_15944"/>
</dbReference>
<dbReference type="AlphaFoldDB" id="A0A0D2YHZ8"/>
<dbReference type="STRING" id="426428.A0A0D2YHZ8"/>
<protein>
    <submittedName>
        <fullName evidence="1">Uncharacterized protein</fullName>
    </submittedName>
</protein>
<evidence type="ECO:0000313" key="2">
    <source>
        <dbReference type="Proteomes" id="UP000002489"/>
    </source>
</evidence>
<name>A0A0D2YHZ8_FUSOF</name>
<accession>A0A0D2YHZ8</accession>
<dbReference type="SUPFAM" id="SSF48371">
    <property type="entry name" value="ARM repeat"/>
    <property type="match status" value="1"/>
</dbReference>
<dbReference type="Proteomes" id="UP000002489">
    <property type="component" value="Unassembled WGS sequence"/>
</dbReference>
<reference evidence="1" key="2">
    <citation type="submission" date="2025-08" db="UniProtKB">
        <authorList>
            <consortium name="EnsemblFungi"/>
        </authorList>
    </citation>
    <scope>IDENTIFICATION</scope>
    <source>
        <strain evidence="1">4287 / CBS 123668 / FGSC 9935 / NRRL 34936</strain>
    </source>
</reference>
<evidence type="ECO:0000313" key="1">
    <source>
        <dbReference type="EnsemblFungi" id="FOXG_15944P0"/>
    </source>
</evidence>
<organism evidence="1 2">
    <name type="scientific">Fusarium oxysporum (strain Fo5176)</name>
    <name type="common">Fusarium vascular wilt</name>
    <dbReference type="NCBI Taxonomy" id="660025"/>
    <lineage>
        <taxon>Eukaryota</taxon>
        <taxon>Fungi</taxon>
        <taxon>Dikarya</taxon>
        <taxon>Ascomycota</taxon>
        <taxon>Pezizomycotina</taxon>
        <taxon>Sordariomycetes</taxon>
        <taxon>Hypocreomycetidae</taxon>
        <taxon>Hypocreales</taxon>
        <taxon>Nectriaceae</taxon>
        <taxon>Fusarium</taxon>
        <taxon>Fusarium oxysporum species complex</taxon>
    </lineage>
</organism>
<proteinExistence type="predicted"/>
<dbReference type="InterPro" id="IPR011989">
    <property type="entry name" value="ARM-like"/>
</dbReference>
<dbReference type="Gene3D" id="1.25.10.10">
    <property type="entry name" value="Leucine-rich Repeat Variant"/>
    <property type="match status" value="1"/>
</dbReference>
<dbReference type="InterPro" id="IPR016024">
    <property type="entry name" value="ARM-type_fold"/>
</dbReference>
<reference evidence="2" key="1">
    <citation type="journal article" date="2012" name="Mol. Plant Microbe Interact.">
        <title>A highly conserved effector in Fusarium oxysporum is required for full virulence on Arabidopsis.</title>
        <authorList>
            <person name="Thatcher L.F."/>
            <person name="Gardiner D.M."/>
            <person name="Kazan K."/>
            <person name="Manners J."/>
        </authorList>
    </citation>
    <scope>NUCLEOTIDE SEQUENCE [LARGE SCALE GENOMIC DNA]</scope>
    <source>
        <strain evidence="2">Fo5176</strain>
    </source>
</reference>
<sequence>MISEVVDSEVNTALEWLQNERVEERRYSAVLVLRELARSAPTLMYQYIPTIFDWIWIGLRDTRQLIRATSADTVSACFRILRERGQEMKQLWMSKIYNESKAGLKVNTVESIHGSLLVLKELLEQGAIYSPADFAHTWLHKFMVYLSGMLKKDKERNDAFLAIGNIANSVKSAIAPYLDGVLIYLSARR</sequence>